<comment type="caution">
    <text evidence="4">The sequence shown here is derived from an EMBL/GenBank/DDBJ whole genome shotgun (WGS) entry which is preliminary data.</text>
</comment>
<evidence type="ECO:0000256" key="1">
    <source>
        <dbReference type="ARBA" id="ARBA00007592"/>
    </source>
</evidence>
<dbReference type="RefSeq" id="WP_379019976.1">
    <property type="nucleotide sequence ID" value="NZ_JBHRTA010000009.1"/>
</dbReference>
<dbReference type="PANTHER" id="PTHR12128">
    <property type="entry name" value="DIHYDRODIPICOLINATE SYNTHASE"/>
    <property type="match status" value="1"/>
</dbReference>
<sequence length="314" mass="35210">MERNISEADWCRGNWGTLLLPINEDDSIDFERLSVEIDVLIDAGVDGIYSNGTAGEFHTQTEDEFYQVSEMLATKCKSRGMRFQIGASHPVPVVTLSRIARTLHLEPAAYQVILPDWVSVGIEEACDFLKRVAESARPVPIVLYNPPHAKRVLEPEAYSTLVKQIPELVSIKVLDGDIDWYERMRPVAAQVAVFVPGHHLASGVNHGVASGAYSNVACINPWAAQRWWQLMQIDMKEALGIEQCIQTFFAGYITPFAAQGFSNPALDKLLAAVGNWADIGTRLRWPYRWVSSIEVERIRKGAHRTLPGWFFETN</sequence>
<dbReference type="Pfam" id="PF00701">
    <property type="entry name" value="DHDPS"/>
    <property type="match status" value="1"/>
</dbReference>
<organism evidence="4 5">
    <name type="scientific">Parapedobacter deserti</name>
    <dbReference type="NCBI Taxonomy" id="1912957"/>
    <lineage>
        <taxon>Bacteria</taxon>
        <taxon>Pseudomonadati</taxon>
        <taxon>Bacteroidota</taxon>
        <taxon>Sphingobacteriia</taxon>
        <taxon>Sphingobacteriales</taxon>
        <taxon>Sphingobacteriaceae</taxon>
        <taxon>Parapedobacter</taxon>
    </lineage>
</organism>
<name>A0ABV7JJ26_9SPHI</name>
<evidence type="ECO:0000313" key="4">
    <source>
        <dbReference type="EMBL" id="MFC3196855.1"/>
    </source>
</evidence>
<dbReference type="Gene3D" id="3.20.20.70">
    <property type="entry name" value="Aldolase class I"/>
    <property type="match status" value="1"/>
</dbReference>
<dbReference type="SUPFAM" id="SSF51569">
    <property type="entry name" value="Aldolase"/>
    <property type="match status" value="1"/>
</dbReference>
<dbReference type="PIRSF" id="PIRSF001365">
    <property type="entry name" value="DHDPS"/>
    <property type="match status" value="1"/>
</dbReference>
<dbReference type="EMBL" id="JBHRTA010000009">
    <property type="protein sequence ID" value="MFC3196855.1"/>
    <property type="molecule type" value="Genomic_DNA"/>
</dbReference>
<dbReference type="Proteomes" id="UP001595526">
    <property type="component" value="Unassembled WGS sequence"/>
</dbReference>
<dbReference type="PANTHER" id="PTHR12128:SF66">
    <property type="entry name" value="4-HYDROXY-2-OXOGLUTARATE ALDOLASE, MITOCHONDRIAL"/>
    <property type="match status" value="1"/>
</dbReference>
<evidence type="ECO:0000313" key="5">
    <source>
        <dbReference type="Proteomes" id="UP001595526"/>
    </source>
</evidence>
<accession>A0ABV7JJ26</accession>
<gene>
    <name evidence="4" type="ORF">ACFOET_04435</name>
</gene>
<dbReference type="InterPro" id="IPR002220">
    <property type="entry name" value="DapA-like"/>
</dbReference>
<keyword evidence="2 3" id="KW-0456">Lyase</keyword>
<dbReference type="CDD" id="cd00408">
    <property type="entry name" value="DHDPS-like"/>
    <property type="match status" value="1"/>
</dbReference>
<reference evidence="5" key="1">
    <citation type="journal article" date="2019" name="Int. J. Syst. Evol. Microbiol.">
        <title>The Global Catalogue of Microorganisms (GCM) 10K type strain sequencing project: providing services to taxonomists for standard genome sequencing and annotation.</title>
        <authorList>
            <consortium name="The Broad Institute Genomics Platform"/>
            <consortium name="The Broad Institute Genome Sequencing Center for Infectious Disease"/>
            <person name="Wu L."/>
            <person name="Ma J."/>
        </authorList>
    </citation>
    <scope>NUCLEOTIDE SEQUENCE [LARGE SCALE GENOMIC DNA]</scope>
    <source>
        <strain evidence="5">KCTC 52416</strain>
    </source>
</reference>
<evidence type="ECO:0000256" key="2">
    <source>
        <dbReference type="ARBA" id="ARBA00023239"/>
    </source>
</evidence>
<keyword evidence="5" id="KW-1185">Reference proteome</keyword>
<comment type="similarity">
    <text evidence="1 3">Belongs to the DapA family.</text>
</comment>
<proteinExistence type="inferred from homology"/>
<dbReference type="SMART" id="SM01130">
    <property type="entry name" value="DHDPS"/>
    <property type="match status" value="1"/>
</dbReference>
<protein>
    <submittedName>
        <fullName evidence="4">Dihydrodipicolinate synthase family protein</fullName>
    </submittedName>
</protein>
<dbReference type="InterPro" id="IPR013785">
    <property type="entry name" value="Aldolase_TIM"/>
</dbReference>
<evidence type="ECO:0000256" key="3">
    <source>
        <dbReference type="PIRNR" id="PIRNR001365"/>
    </source>
</evidence>